<keyword evidence="5" id="KW-1185">Reference proteome</keyword>
<organism evidence="4 5">
    <name type="scientific">Paraperlucidibaca wandonensis</name>
    <dbReference type="NCBI Taxonomy" id="1268273"/>
    <lineage>
        <taxon>Bacteria</taxon>
        <taxon>Pseudomonadati</taxon>
        <taxon>Pseudomonadota</taxon>
        <taxon>Gammaproteobacteria</taxon>
        <taxon>Moraxellales</taxon>
        <taxon>Moraxellaceae</taxon>
        <taxon>Paraperlucidibaca</taxon>
    </lineage>
</organism>
<keyword evidence="2 4" id="KW-0560">Oxidoreductase</keyword>
<name>A0ABW3HC32_9GAMM</name>
<dbReference type="PIRSF" id="PIRSF000126">
    <property type="entry name" value="11-beta-HSD1"/>
    <property type="match status" value="1"/>
</dbReference>
<dbReference type="Pfam" id="PF00106">
    <property type="entry name" value="adh_short"/>
    <property type="match status" value="1"/>
</dbReference>
<reference evidence="5" key="1">
    <citation type="journal article" date="2019" name="Int. J. Syst. Evol. Microbiol.">
        <title>The Global Catalogue of Microorganisms (GCM) 10K type strain sequencing project: providing services to taxonomists for standard genome sequencing and annotation.</title>
        <authorList>
            <consortium name="The Broad Institute Genomics Platform"/>
            <consortium name="The Broad Institute Genome Sequencing Center for Infectious Disease"/>
            <person name="Wu L."/>
            <person name="Ma J."/>
        </authorList>
    </citation>
    <scope>NUCLEOTIDE SEQUENCE [LARGE SCALE GENOMIC DNA]</scope>
    <source>
        <strain evidence="5">CCUG 63419</strain>
    </source>
</reference>
<dbReference type="RefSeq" id="WP_340676280.1">
    <property type="nucleotide sequence ID" value="NZ_JBHTIT010000001.1"/>
</dbReference>
<comment type="similarity">
    <text evidence="1 3">Belongs to the short-chain dehydrogenases/reductases (SDR) family.</text>
</comment>
<gene>
    <name evidence="4" type="ORF">ACFQ0F_01175</name>
</gene>
<evidence type="ECO:0000313" key="5">
    <source>
        <dbReference type="Proteomes" id="UP001597044"/>
    </source>
</evidence>
<evidence type="ECO:0000256" key="1">
    <source>
        <dbReference type="ARBA" id="ARBA00006484"/>
    </source>
</evidence>
<proteinExistence type="inferred from homology"/>
<sequence length="257" mass="27114">MATALITGASNGIGLELARRLAADGTDLILVARSVDKLQAIATELSDRHGIKAGVIGQDLGYEGAADELMQKLGDQRVDMLINNAGFGEFGTFIDADIKRINQMVQLNVAALTSLAHAMGRRMVAQGGGQILNVASVAGFMPGPGAAVYYASKAYVLSFSDALNYELKGHNVQVTTLCPGPTDTGFATAANAVGSAAFRWPMLSSLESLADYAYASLKAKRGVSVHRLLTKILAFSVRLAPRFLVNIISAHSIGFKR</sequence>
<dbReference type="EC" id="1.-.-.-" evidence="4"/>
<dbReference type="PRINTS" id="PR00081">
    <property type="entry name" value="GDHRDH"/>
</dbReference>
<dbReference type="CDD" id="cd05233">
    <property type="entry name" value="SDR_c"/>
    <property type="match status" value="1"/>
</dbReference>
<accession>A0ABW3HC32</accession>
<protein>
    <submittedName>
        <fullName evidence="4">SDR family NAD(P)-dependent oxidoreductase</fullName>
        <ecNumber evidence="4">1.-.-.-</ecNumber>
    </submittedName>
</protein>
<evidence type="ECO:0000256" key="3">
    <source>
        <dbReference type="RuleBase" id="RU000363"/>
    </source>
</evidence>
<dbReference type="InterPro" id="IPR036291">
    <property type="entry name" value="NAD(P)-bd_dom_sf"/>
</dbReference>
<dbReference type="Gene3D" id="3.40.50.720">
    <property type="entry name" value="NAD(P)-binding Rossmann-like Domain"/>
    <property type="match status" value="1"/>
</dbReference>
<dbReference type="SUPFAM" id="SSF51735">
    <property type="entry name" value="NAD(P)-binding Rossmann-fold domains"/>
    <property type="match status" value="1"/>
</dbReference>
<dbReference type="PANTHER" id="PTHR44196:SF2">
    <property type="entry name" value="SHORT-CHAIN DEHYDROGENASE-RELATED"/>
    <property type="match status" value="1"/>
</dbReference>
<dbReference type="Proteomes" id="UP001597044">
    <property type="component" value="Unassembled WGS sequence"/>
</dbReference>
<dbReference type="PRINTS" id="PR00080">
    <property type="entry name" value="SDRFAMILY"/>
</dbReference>
<comment type="caution">
    <text evidence="4">The sequence shown here is derived from an EMBL/GenBank/DDBJ whole genome shotgun (WGS) entry which is preliminary data.</text>
</comment>
<evidence type="ECO:0000256" key="2">
    <source>
        <dbReference type="ARBA" id="ARBA00023002"/>
    </source>
</evidence>
<dbReference type="PANTHER" id="PTHR44196">
    <property type="entry name" value="DEHYDROGENASE/REDUCTASE SDR FAMILY MEMBER 7B"/>
    <property type="match status" value="1"/>
</dbReference>
<dbReference type="GO" id="GO:0016491">
    <property type="term" value="F:oxidoreductase activity"/>
    <property type="evidence" value="ECO:0007669"/>
    <property type="project" value="UniProtKB-KW"/>
</dbReference>
<evidence type="ECO:0000313" key="4">
    <source>
        <dbReference type="EMBL" id="MFD0949018.1"/>
    </source>
</evidence>
<dbReference type="InterPro" id="IPR002347">
    <property type="entry name" value="SDR_fam"/>
</dbReference>
<dbReference type="EMBL" id="JBHTIT010000001">
    <property type="protein sequence ID" value="MFD0949018.1"/>
    <property type="molecule type" value="Genomic_DNA"/>
</dbReference>